<gene>
    <name evidence="2" type="ORF">HaLaN_03809</name>
</gene>
<dbReference type="Proteomes" id="UP000485058">
    <property type="component" value="Unassembled WGS sequence"/>
</dbReference>
<evidence type="ECO:0000313" key="2">
    <source>
        <dbReference type="EMBL" id="GFH08785.1"/>
    </source>
</evidence>
<accession>A0A699YHV0</accession>
<reference evidence="2 3" key="1">
    <citation type="submission" date="2020-02" db="EMBL/GenBank/DDBJ databases">
        <title>Draft genome sequence of Haematococcus lacustris strain NIES-144.</title>
        <authorList>
            <person name="Morimoto D."/>
            <person name="Nakagawa S."/>
            <person name="Yoshida T."/>
            <person name="Sawayama S."/>
        </authorList>
    </citation>
    <scope>NUCLEOTIDE SEQUENCE [LARGE SCALE GENOMIC DNA]</scope>
    <source>
        <strain evidence="2 3">NIES-144</strain>
    </source>
</reference>
<dbReference type="AlphaFoldDB" id="A0A699YHV0"/>
<feature type="region of interest" description="Disordered" evidence="1">
    <location>
        <begin position="1"/>
        <end position="29"/>
    </location>
</feature>
<evidence type="ECO:0000256" key="1">
    <source>
        <dbReference type="SAM" id="MobiDB-lite"/>
    </source>
</evidence>
<keyword evidence="3" id="KW-1185">Reference proteome</keyword>
<comment type="caution">
    <text evidence="2">The sequence shown here is derived from an EMBL/GenBank/DDBJ whole genome shotgun (WGS) entry which is preliminary data.</text>
</comment>
<name>A0A699YHV0_HAELA</name>
<dbReference type="EMBL" id="BLLF01000184">
    <property type="protein sequence ID" value="GFH08785.1"/>
    <property type="molecule type" value="Genomic_DNA"/>
</dbReference>
<proteinExistence type="predicted"/>
<sequence>MGEGKRSAVTHRNNTGGRPGTGWSRDADKSLDTKEFMALMYPQGEDKAQATCVQVMENGQLCGQRGTVNRLKSESKSFKEADGQGQAWGLHGHCGAGAGAGGGGGCADDCTARRKA</sequence>
<organism evidence="2 3">
    <name type="scientific">Haematococcus lacustris</name>
    <name type="common">Green alga</name>
    <name type="synonym">Haematococcus pluvialis</name>
    <dbReference type="NCBI Taxonomy" id="44745"/>
    <lineage>
        <taxon>Eukaryota</taxon>
        <taxon>Viridiplantae</taxon>
        <taxon>Chlorophyta</taxon>
        <taxon>core chlorophytes</taxon>
        <taxon>Chlorophyceae</taxon>
        <taxon>CS clade</taxon>
        <taxon>Chlamydomonadales</taxon>
        <taxon>Haematococcaceae</taxon>
        <taxon>Haematococcus</taxon>
    </lineage>
</organism>
<protein>
    <submittedName>
        <fullName evidence="2">Uncharacterized protein</fullName>
    </submittedName>
</protein>
<evidence type="ECO:0000313" key="3">
    <source>
        <dbReference type="Proteomes" id="UP000485058"/>
    </source>
</evidence>